<dbReference type="AlphaFoldDB" id="A0A843TDZ9"/>
<gene>
    <name evidence="1" type="ORF">Taro_000757</name>
</gene>
<keyword evidence="2" id="KW-1185">Reference proteome</keyword>
<dbReference type="EMBL" id="NMUH01000014">
    <property type="protein sequence ID" value="MQL68476.1"/>
    <property type="molecule type" value="Genomic_DNA"/>
</dbReference>
<organism evidence="1 2">
    <name type="scientific">Colocasia esculenta</name>
    <name type="common">Wild taro</name>
    <name type="synonym">Arum esculentum</name>
    <dbReference type="NCBI Taxonomy" id="4460"/>
    <lineage>
        <taxon>Eukaryota</taxon>
        <taxon>Viridiplantae</taxon>
        <taxon>Streptophyta</taxon>
        <taxon>Embryophyta</taxon>
        <taxon>Tracheophyta</taxon>
        <taxon>Spermatophyta</taxon>
        <taxon>Magnoliopsida</taxon>
        <taxon>Liliopsida</taxon>
        <taxon>Araceae</taxon>
        <taxon>Aroideae</taxon>
        <taxon>Colocasieae</taxon>
        <taxon>Colocasia</taxon>
    </lineage>
</organism>
<evidence type="ECO:0000313" key="1">
    <source>
        <dbReference type="EMBL" id="MQL68476.1"/>
    </source>
</evidence>
<reference evidence="1" key="1">
    <citation type="submission" date="2017-07" db="EMBL/GenBank/DDBJ databases">
        <title>Taro Niue Genome Assembly and Annotation.</title>
        <authorList>
            <person name="Atibalentja N."/>
            <person name="Keating K."/>
            <person name="Fields C.J."/>
        </authorList>
    </citation>
    <scope>NUCLEOTIDE SEQUENCE</scope>
    <source>
        <strain evidence="1">Niue_2</strain>
        <tissue evidence="1">Leaf</tissue>
    </source>
</reference>
<dbReference type="Proteomes" id="UP000652761">
    <property type="component" value="Unassembled WGS sequence"/>
</dbReference>
<sequence>MNKEYIEEQAAKEAAAAAAKEAYDAAFANCSDEIRSAQELAAAATAAAAKSRKREGIRLRQAMVVPFG</sequence>
<evidence type="ECO:0000313" key="2">
    <source>
        <dbReference type="Proteomes" id="UP000652761"/>
    </source>
</evidence>
<comment type="caution">
    <text evidence="1">The sequence shown here is derived from an EMBL/GenBank/DDBJ whole genome shotgun (WGS) entry which is preliminary data.</text>
</comment>
<name>A0A843TDZ9_COLES</name>
<protein>
    <submittedName>
        <fullName evidence="1">Uncharacterized protein</fullName>
    </submittedName>
</protein>
<accession>A0A843TDZ9</accession>
<proteinExistence type="predicted"/>